<protein>
    <submittedName>
        <fullName evidence="2">DUF1439 domain-containing protein</fullName>
    </submittedName>
</protein>
<keyword evidence="3" id="KW-1185">Reference proteome</keyword>
<dbReference type="Pfam" id="PF07273">
    <property type="entry name" value="DUF1439"/>
    <property type="match status" value="1"/>
</dbReference>
<gene>
    <name evidence="2" type="ORF">DN730_09230</name>
</gene>
<comment type="caution">
    <text evidence="2">The sequence shown here is derived from an EMBL/GenBank/DDBJ whole genome shotgun (WGS) entry which is preliminary data.</text>
</comment>
<feature type="signal peptide" evidence="1">
    <location>
        <begin position="1"/>
        <end position="21"/>
    </location>
</feature>
<accession>A0A370U9Y6</accession>
<evidence type="ECO:0000256" key="1">
    <source>
        <dbReference type="SAM" id="SignalP"/>
    </source>
</evidence>
<keyword evidence="1" id="KW-0732">Signal</keyword>
<evidence type="ECO:0000313" key="2">
    <source>
        <dbReference type="EMBL" id="RDL44563.1"/>
    </source>
</evidence>
<proteinExistence type="predicted"/>
<dbReference type="PROSITE" id="PS51257">
    <property type="entry name" value="PROKAR_LIPOPROTEIN"/>
    <property type="match status" value="1"/>
</dbReference>
<name>A0A370U9Y6_9GAMM</name>
<dbReference type="EMBL" id="QKRA01000003">
    <property type="protein sequence ID" value="RDL44563.1"/>
    <property type="molecule type" value="Genomic_DNA"/>
</dbReference>
<evidence type="ECO:0000313" key="3">
    <source>
        <dbReference type="Proteomes" id="UP000254326"/>
    </source>
</evidence>
<dbReference type="InterPro" id="IPR010835">
    <property type="entry name" value="DUF1439"/>
</dbReference>
<feature type="chain" id="PRO_5016868597" evidence="1">
    <location>
        <begin position="22"/>
        <end position="193"/>
    </location>
</feature>
<dbReference type="Gene3D" id="3.15.10.40">
    <property type="entry name" value="Uncharacterised protein PF07273, DUF1439"/>
    <property type="match status" value="1"/>
</dbReference>
<dbReference type="OrthoDB" id="5688063at2"/>
<sequence>MKKFIKLVSAAAIAFALTGCTDMSVSQTDLNREVAQRLQEKQPDIINLTLDDSALNLDLLVKSADIDLSSRDGGLVLVDMKTDIRGTLKAFGREMTMKTELDPSLESGLRIEENRIYLVGPKLTSIVVQGSSFSDQMLRNYLGGLHNEFEAAIARYFDEHPVYVLNHSTAEKAAAKLVKDIMITDDSIEFMIF</sequence>
<dbReference type="AlphaFoldDB" id="A0A370U9Y6"/>
<reference evidence="2 3" key="1">
    <citation type="submission" date="2018-06" db="EMBL/GenBank/DDBJ databases">
        <title>Marinomonas sp. YLB-05 draft genome sequence.</title>
        <authorList>
            <person name="Yu L."/>
            <person name="Tang X."/>
        </authorList>
    </citation>
    <scope>NUCLEOTIDE SEQUENCE [LARGE SCALE GENOMIC DNA]</scope>
    <source>
        <strain evidence="2 3">YLB-05</strain>
    </source>
</reference>
<organism evidence="2 3">
    <name type="scientific">Marinomonas piezotolerans</name>
    <dbReference type="NCBI Taxonomy" id="2213058"/>
    <lineage>
        <taxon>Bacteria</taxon>
        <taxon>Pseudomonadati</taxon>
        <taxon>Pseudomonadota</taxon>
        <taxon>Gammaproteobacteria</taxon>
        <taxon>Oceanospirillales</taxon>
        <taxon>Oceanospirillaceae</taxon>
        <taxon>Marinomonas</taxon>
    </lineage>
</organism>
<dbReference type="RefSeq" id="WP_115467826.1">
    <property type="nucleotide sequence ID" value="NZ_QKRA01000003.1"/>
</dbReference>
<dbReference type="Proteomes" id="UP000254326">
    <property type="component" value="Unassembled WGS sequence"/>
</dbReference>